<protein>
    <submittedName>
        <fullName evidence="2">Uncharacterized protein</fullName>
    </submittedName>
</protein>
<dbReference type="PANTHER" id="PTHR34268">
    <property type="entry name" value="OS01G0321850 PROTEIN"/>
    <property type="match status" value="1"/>
</dbReference>
<name>A0ABD0U407_DENTH</name>
<keyword evidence="3" id="KW-1185">Reference proteome</keyword>
<keyword evidence="1" id="KW-0472">Membrane</keyword>
<sequence>MEELMLQQESPKLLLRVVMFLAVQVLVYLILSKSSCIFSTSKKISRSFSFRPARSASIRSMLAAISDLPAAEFATADTAAADYEDDDCKD</sequence>
<dbReference type="EMBL" id="JANQDX010000018">
    <property type="protein sequence ID" value="KAL0906893.1"/>
    <property type="molecule type" value="Genomic_DNA"/>
</dbReference>
<dbReference type="PANTHER" id="PTHR34268:SF8">
    <property type="entry name" value="FAE DOMAIN-CONTAINING PROTEIN"/>
    <property type="match status" value="1"/>
</dbReference>
<feature type="transmembrane region" description="Helical" evidence="1">
    <location>
        <begin position="13"/>
        <end position="31"/>
    </location>
</feature>
<evidence type="ECO:0000313" key="2">
    <source>
        <dbReference type="EMBL" id="KAL0906893.1"/>
    </source>
</evidence>
<organism evidence="2 3">
    <name type="scientific">Dendrobium thyrsiflorum</name>
    <name type="common">Pinecone-like raceme dendrobium</name>
    <name type="synonym">Orchid</name>
    <dbReference type="NCBI Taxonomy" id="117978"/>
    <lineage>
        <taxon>Eukaryota</taxon>
        <taxon>Viridiplantae</taxon>
        <taxon>Streptophyta</taxon>
        <taxon>Embryophyta</taxon>
        <taxon>Tracheophyta</taxon>
        <taxon>Spermatophyta</taxon>
        <taxon>Magnoliopsida</taxon>
        <taxon>Liliopsida</taxon>
        <taxon>Asparagales</taxon>
        <taxon>Orchidaceae</taxon>
        <taxon>Epidendroideae</taxon>
        <taxon>Malaxideae</taxon>
        <taxon>Dendrobiinae</taxon>
        <taxon>Dendrobium</taxon>
    </lineage>
</organism>
<evidence type="ECO:0000313" key="3">
    <source>
        <dbReference type="Proteomes" id="UP001552299"/>
    </source>
</evidence>
<evidence type="ECO:0000256" key="1">
    <source>
        <dbReference type="SAM" id="Phobius"/>
    </source>
</evidence>
<comment type="caution">
    <text evidence="2">The sequence shown here is derived from an EMBL/GenBank/DDBJ whole genome shotgun (WGS) entry which is preliminary data.</text>
</comment>
<keyword evidence="1" id="KW-0812">Transmembrane</keyword>
<keyword evidence="1" id="KW-1133">Transmembrane helix</keyword>
<proteinExistence type="predicted"/>
<dbReference type="AlphaFoldDB" id="A0ABD0U407"/>
<gene>
    <name evidence="2" type="ORF">M5K25_025423</name>
</gene>
<accession>A0ABD0U407</accession>
<dbReference type="Proteomes" id="UP001552299">
    <property type="component" value="Unassembled WGS sequence"/>
</dbReference>
<reference evidence="2 3" key="1">
    <citation type="journal article" date="2024" name="Plant Biotechnol. J.">
        <title>Dendrobium thyrsiflorum genome and its molecular insights into genes involved in important horticultural traits.</title>
        <authorList>
            <person name="Chen B."/>
            <person name="Wang J.Y."/>
            <person name="Zheng P.J."/>
            <person name="Li K.L."/>
            <person name="Liang Y.M."/>
            <person name="Chen X.F."/>
            <person name="Zhang C."/>
            <person name="Zhao X."/>
            <person name="He X."/>
            <person name="Zhang G.Q."/>
            <person name="Liu Z.J."/>
            <person name="Xu Q."/>
        </authorList>
    </citation>
    <scope>NUCLEOTIDE SEQUENCE [LARGE SCALE GENOMIC DNA]</scope>
    <source>
        <strain evidence="2">GZMU011</strain>
    </source>
</reference>